<dbReference type="Proteomes" id="UP001154860">
    <property type="component" value="Unassembled WGS sequence"/>
</dbReference>
<evidence type="ECO:0000313" key="3">
    <source>
        <dbReference type="Proteomes" id="UP001154860"/>
    </source>
</evidence>
<evidence type="ECO:0000256" key="1">
    <source>
        <dbReference type="SAM" id="MobiDB-lite"/>
    </source>
</evidence>
<protein>
    <submittedName>
        <fullName evidence="2">Uncharacterized protein</fullName>
    </submittedName>
</protein>
<feature type="compositionally biased region" description="Polar residues" evidence="1">
    <location>
        <begin position="297"/>
        <end position="317"/>
    </location>
</feature>
<name>A0A9X1C5T5_9PSED</name>
<evidence type="ECO:0000313" key="2">
    <source>
        <dbReference type="EMBL" id="MBN2976385.1"/>
    </source>
</evidence>
<gene>
    <name evidence="2" type="ORF">JWR99_10580</name>
</gene>
<proteinExistence type="predicted"/>
<feature type="compositionally biased region" description="Polar residues" evidence="1">
    <location>
        <begin position="322"/>
        <end position="332"/>
    </location>
</feature>
<reference evidence="2 3" key="1">
    <citation type="journal article" date="2021" name="Int. J. Syst. Evol. Microbiol.">
        <title>Pseudomonas lactucae sp. nov., a pathogen causing bacterial rot of lettuce in Japan.</title>
        <authorList>
            <person name="Sawada H."/>
            <person name="Fujikawa T."/>
            <person name="Satou M."/>
        </authorList>
    </citation>
    <scope>NUCLEOTIDE SEQUENCE [LARGE SCALE GENOMIC DNA]</scope>
    <source>
        <strain evidence="2 3">MAFF 301381</strain>
    </source>
</reference>
<dbReference type="AlphaFoldDB" id="A0A9X1C5T5"/>
<sequence length="566" mass="62624">MLDPRKFSRPGIGSSNLNFGDPLAKVRGVQVVFWHGGLAKNHSPNTVPLAQVILRTLHSDNVFGAKSTIDAAISHLGSLRPGSVWKNGRLIGEIGMQTLAPTVVDFNPGQWRWVSAESAGLLESYLHPFSATLGSSWLIEMRTEGDKTILVPCLEFFTRCYGRSSETTWLLATYGLQKLQSEYLYGYDSDPKAWVLKLKPGVSEREAPFLAHAMFDEYTYDLCKRLHKGLQAEFKPGKKAFIQVEPWFRGLADIEGRGYWITADTFLLLNVDGMSHPQGRPIIVERQHYATEDGTETGASGRSYTQNPPPGSSNVVVSLTDTEAPNSDSSRVVHNPPFRTLGPKQKITRRKLVVSGRPGNAIPGSDRNMLAPGDARSNGRGGGKAEFVSPEAAPKGSLAQIWQTCIHLAETLGGYITEVGWYTKDAGFQTEGVPRYEYVQSVTPGKDGAFKRAPKRVFIIRMTVAGRHIYILELFRKPRSSTVDGVTTHTEDSYRGMMVELPSRKLDVDIELGVIFKNILRNDGRIKKTTMSNHPHVTFIHKPREPEPGPFRKVILNNLNALIGSG</sequence>
<comment type="caution">
    <text evidence="2">The sequence shown here is derived from an EMBL/GenBank/DDBJ whole genome shotgun (WGS) entry which is preliminary data.</text>
</comment>
<dbReference type="RefSeq" id="WP_205490348.1">
    <property type="nucleotide sequence ID" value="NZ_JAFHKI010000067.1"/>
</dbReference>
<reference evidence="2 3" key="2">
    <citation type="journal article" date="2023" name="Plant Pathol.">
        <title>Dismantling and reorganizing Pseudomonas marginalis sensu#lato.</title>
        <authorList>
            <person name="Sawada H."/>
            <person name="Fujikawa T."/>
            <person name="Satou M."/>
        </authorList>
    </citation>
    <scope>NUCLEOTIDE SEQUENCE [LARGE SCALE GENOMIC DNA]</scope>
    <source>
        <strain evidence="2 3">MAFF 301381</strain>
    </source>
</reference>
<keyword evidence="3" id="KW-1185">Reference proteome</keyword>
<organism evidence="2 3">
    <name type="scientific">Pseudomonas lactucae</name>
    <dbReference type="NCBI Taxonomy" id="2813360"/>
    <lineage>
        <taxon>Bacteria</taxon>
        <taxon>Pseudomonadati</taxon>
        <taxon>Pseudomonadota</taxon>
        <taxon>Gammaproteobacteria</taxon>
        <taxon>Pseudomonadales</taxon>
        <taxon>Pseudomonadaceae</taxon>
        <taxon>Pseudomonas</taxon>
    </lineage>
</organism>
<dbReference type="EMBL" id="JAFHKJ010000042">
    <property type="protein sequence ID" value="MBN2976385.1"/>
    <property type="molecule type" value="Genomic_DNA"/>
</dbReference>
<feature type="region of interest" description="Disordered" evidence="1">
    <location>
        <begin position="292"/>
        <end position="317"/>
    </location>
</feature>
<feature type="region of interest" description="Disordered" evidence="1">
    <location>
        <begin position="322"/>
        <end position="341"/>
    </location>
</feature>
<accession>A0A9X1C5T5</accession>
<feature type="region of interest" description="Disordered" evidence="1">
    <location>
        <begin position="356"/>
        <end position="389"/>
    </location>
</feature>